<evidence type="ECO:0000313" key="2">
    <source>
        <dbReference type="EMBL" id="MCP2727687.1"/>
    </source>
</evidence>
<dbReference type="SUPFAM" id="SSF53335">
    <property type="entry name" value="S-adenosyl-L-methionine-dependent methyltransferases"/>
    <property type="match status" value="1"/>
</dbReference>
<dbReference type="InterPro" id="IPR029063">
    <property type="entry name" value="SAM-dependent_MTases_sf"/>
</dbReference>
<organism evidence="2 3">
    <name type="scientific">Limnofasciculus baicalensis BBK-W-15</name>
    <dbReference type="NCBI Taxonomy" id="2699891"/>
    <lineage>
        <taxon>Bacteria</taxon>
        <taxon>Bacillati</taxon>
        <taxon>Cyanobacteriota</taxon>
        <taxon>Cyanophyceae</taxon>
        <taxon>Coleofasciculales</taxon>
        <taxon>Coleofasciculaceae</taxon>
        <taxon>Limnofasciculus</taxon>
        <taxon>Limnofasciculus baicalensis</taxon>
    </lineage>
</organism>
<evidence type="ECO:0000259" key="1">
    <source>
        <dbReference type="Pfam" id="PF05050"/>
    </source>
</evidence>
<sequence>MSLNVLSWLIRAPLFNRRANGAETPSTNWRDRISNRYQILLRACKQQILFWYRTIRKPGVIKSEGIVIPLGEHISNIIRQDLYRGGYESCEMGVLKSRLAADDTVMEIGAGLGFLSCYVAKKNGSDRVFAYEANPNLEKPIRDLYQLNQVKPTLDICLIGKENGKELFYIEKDFWSSSKIQKNPNSQPIEIPVKSFNQEVRRINPSFLIIDIEGGEYELMSYADWHNVQKILIEIHPEQIGYEQAEFVESKLIEAGFQIKQKICFHNWILFLQRTV</sequence>
<dbReference type="NCBIfam" id="TIGR01444">
    <property type="entry name" value="fkbM_fam"/>
    <property type="match status" value="1"/>
</dbReference>
<keyword evidence="2" id="KW-0808">Transferase</keyword>
<dbReference type="RefSeq" id="WP_254010497.1">
    <property type="nucleotide sequence ID" value="NZ_JAMZMM010000023.1"/>
</dbReference>
<dbReference type="InterPro" id="IPR006342">
    <property type="entry name" value="FkbM_mtfrase"/>
</dbReference>
<proteinExistence type="predicted"/>
<evidence type="ECO:0000313" key="3">
    <source>
        <dbReference type="Proteomes" id="UP001204953"/>
    </source>
</evidence>
<comment type="caution">
    <text evidence="2">The sequence shown here is derived from an EMBL/GenBank/DDBJ whole genome shotgun (WGS) entry which is preliminary data.</text>
</comment>
<reference evidence="2" key="1">
    <citation type="submission" date="2022-06" db="EMBL/GenBank/DDBJ databases">
        <title>New cyanobacteria of genus Symplocastrum in benthos of Lake Baikal.</title>
        <authorList>
            <person name="Sorokovikova E."/>
            <person name="Tikhonova I."/>
            <person name="Krasnopeev A."/>
            <person name="Evseev P."/>
            <person name="Gladkikh A."/>
            <person name="Belykh O."/>
        </authorList>
    </citation>
    <scope>NUCLEOTIDE SEQUENCE</scope>
    <source>
        <strain evidence="2">BBK-W-15</strain>
    </source>
</reference>
<keyword evidence="3" id="KW-1185">Reference proteome</keyword>
<name>A0AAE3GSD5_9CYAN</name>
<gene>
    <name evidence="2" type="ORF">NJ959_04240</name>
</gene>
<dbReference type="Gene3D" id="3.40.50.150">
    <property type="entry name" value="Vaccinia Virus protein VP39"/>
    <property type="match status" value="1"/>
</dbReference>
<dbReference type="Pfam" id="PF05050">
    <property type="entry name" value="Methyltransf_21"/>
    <property type="match status" value="1"/>
</dbReference>
<dbReference type="Proteomes" id="UP001204953">
    <property type="component" value="Unassembled WGS sequence"/>
</dbReference>
<dbReference type="GO" id="GO:0008168">
    <property type="term" value="F:methyltransferase activity"/>
    <property type="evidence" value="ECO:0007669"/>
    <property type="project" value="UniProtKB-KW"/>
</dbReference>
<dbReference type="GO" id="GO:0032259">
    <property type="term" value="P:methylation"/>
    <property type="evidence" value="ECO:0007669"/>
    <property type="project" value="UniProtKB-KW"/>
</dbReference>
<keyword evidence="2" id="KW-0489">Methyltransferase</keyword>
<dbReference type="EMBL" id="JAMZMM010000023">
    <property type="protein sequence ID" value="MCP2727687.1"/>
    <property type="molecule type" value="Genomic_DNA"/>
</dbReference>
<accession>A0AAE3GSD5</accession>
<feature type="domain" description="Methyltransferase FkbM" evidence="1">
    <location>
        <begin position="108"/>
        <end position="258"/>
    </location>
</feature>
<protein>
    <submittedName>
        <fullName evidence="2">FkbM family methyltransferase</fullName>
    </submittedName>
</protein>
<dbReference type="AlphaFoldDB" id="A0AAE3GSD5"/>